<protein>
    <recommendedName>
        <fullName evidence="1 2">Protein ApaG</fullName>
    </recommendedName>
</protein>
<dbReference type="KEGG" id="gbc:GbCGDNIH3_0088"/>
<dbReference type="NCBIfam" id="NF003967">
    <property type="entry name" value="PRK05461.1"/>
    <property type="match status" value="1"/>
</dbReference>
<sequence>MQRICAPIWHRHWTELRESPLPLWNRPDGATTNPACRHCDQGQAPSFFRYVCKHHTIDDPLMSDHNAYVCVTRHIRVTVQPIYLADQSRPDGHHFVWAYRVCIANEGSSTVQLLQRTWHITNALGHTQHIHGDGVVGEQPVLEPGEEFNYTSGTPLDTPSGFMHGTYHMIETSSGEAFDITIPAFSLDSPHQNTKLH</sequence>
<evidence type="ECO:0000313" key="4">
    <source>
        <dbReference type="EMBL" id="AHJ61827.1"/>
    </source>
</evidence>
<dbReference type="SUPFAM" id="SSF110069">
    <property type="entry name" value="ApaG-like"/>
    <property type="match status" value="1"/>
</dbReference>
<dbReference type="InterPro" id="IPR023065">
    <property type="entry name" value="Uncharacterised_ApaG"/>
</dbReference>
<accession>A0AAN0RBQ2</accession>
<dbReference type="EMBL" id="CP003181">
    <property type="protein sequence ID" value="AHJ61827.1"/>
    <property type="molecule type" value="Genomic_DNA"/>
</dbReference>
<reference evidence="5" key="1">
    <citation type="submission" date="2012-06" db="EMBL/GenBank/DDBJ databases">
        <title>Genome analysis of multiple Granulibacter bethesdensis isolates demonstrates substantial genome diversity.</title>
        <authorList>
            <person name="Greenberg D.E."/>
            <person name="Porcella S.F."/>
            <person name="Zarember K."/>
            <person name="Zelazny A.M."/>
            <person name="Bruno D."/>
            <person name="Martens C."/>
            <person name="Barbian K.D."/>
            <person name="Jaske E."/>
            <person name="Holland S.M."/>
        </authorList>
    </citation>
    <scope>NUCLEOTIDE SEQUENCE [LARGE SCALE GENOMIC DNA]</scope>
    <source>
        <strain evidence="5">CGDNIH3</strain>
    </source>
</reference>
<dbReference type="PROSITE" id="PS51087">
    <property type="entry name" value="APAG"/>
    <property type="match status" value="1"/>
</dbReference>
<gene>
    <name evidence="2" type="primary">apaG</name>
    <name evidence="4" type="ORF">GbCGDNIH3_0088</name>
</gene>
<dbReference type="InterPro" id="IPR036767">
    <property type="entry name" value="ApaG_sf"/>
</dbReference>
<dbReference type="HAMAP" id="MF_00791">
    <property type="entry name" value="ApaG"/>
    <property type="match status" value="1"/>
</dbReference>
<dbReference type="InterPro" id="IPR007474">
    <property type="entry name" value="ApaG_domain"/>
</dbReference>
<dbReference type="Pfam" id="PF04379">
    <property type="entry name" value="DUF525"/>
    <property type="match status" value="1"/>
</dbReference>
<dbReference type="Proteomes" id="UP000019438">
    <property type="component" value="Chromosome"/>
</dbReference>
<proteinExistence type="inferred from homology"/>
<dbReference type="PANTHER" id="PTHR14289:SF16">
    <property type="entry name" value="POLYMERASE DELTA-INTERACTING PROTEIN 2"/>
    <property type="match status" value="1"/>
</dbReference>
<evidence type="ECO:0000256" key="2">
    <source>
        <dbReference type="HAMAP-Rule" id="MF_00791"/>
    </source>
</evidence>
<evidence type="ECO:0000313" key="5">
    <source>
        <dbReference type="Proteomes" id="UP000019438"/>
    </source>
</evidence>
<dbReference type="AlphaFoldDB" id="A0AAN0RBQ2"/>
<dbReference type="GO" id="GO:0070987">
    <property type="term" value="P:error-free translesion synthesis"/>
    <property type="evidence" value="ECO:0007669"/>
    <property type="project" value="TreeGrafter"/>
</dbReference>
<evidence type="ECO:0000259" key="3">
    <source>
        <dbReference type="PROSITE" id="PS51087"/>
    </source>
</evidence>
<name>A0AAN0RBQ2_9PROT</name>
<evidence type="ECO:0000256" key="1">
    <source>
        <dbReference type="ARBA" id="ARBA00017693"/>
    </source>
</evidence>
<dbReference type="Gene3D" id="2.60.40.1470">
    <property type="entry name" value="ApaG domain"/>
    <property type="match status" value="1"/>
</dbReference>
<dbReference type="PANTHER" id="PTHR14289">
    <property type="entry name" value="F-BOX ONLY PROTEIN 3"/>
    <property type="match status" value="1"/>
</dbReference>
<feature type="domain" description="ApaG" evidence="3">
    <location>
        <begin position="69"/>
        <end position="194"/>
    </location>
</feature>
<organism evidence="4 5">
    <name type="scientific">Granulibacter bethesdensis</name>
    <dbReference type="NCBI Taxonomy" id="364410"/>
    <lineage>
        <taxon>Bacteria</taxon>
        <taxon>Pseudomonadati</taxon>
        <taxon>Pseudomonadota</taxon>
        <taxon>Alphaproteobacteria</taxon>
        <taxon>Acetobacterales</taxon>
        <taxon>Acetobacteraceae</taxon>
        <taxon>Granulibacter</taxon>
    </lineage>
</organism>